<protein>
    <submittedName>
        <fullName evidence="2">NERD domain-containing protein</fullName>
    </submittedName>
</protein>
<comment type="caution">
    <text evidence="2">The sequence shown here is derived from an EMBL/GenBank/DDBJ whole genome shotgun (WGS) entry which is preliminary data.</text>
</comment>
<dbReference type="PROSITE" id="PS50965">
    <property type="entry name" value="NERD"/>
    <property type="match status" value="1"/>
</dbReference>
<dbReference type="Pfam" id="PF08378">
    <property type="entry name" value="NERD"/>
    <property type="match status" value="1"/>
</dbReference>
<feature type="domain" description="NERD" evidence="1">
    <location>
        <begin position="37"/>
        <end position="135"/>
    </location>
</feature>
<evidence type="ECO:0000313" key="3">
    <source>
        <dbReference type="Proteomes" id="UP000823989"/>
    </source>
</evidence>
<proteinExistence type="predicted"/>
<name>A0A9D1QGZ9_9STAP</name>
<evidence type="ECO:0000313" key="2">
    <source>
        <dbReference type="EMBL" id="HIW12479.1"/>
    </source>
</evidence>
<sequence length="346" mass="39823">MFITERNKSKRHVYFETLSGRAELDRKEAADLARYRSGYSGECEYDAVLDAVGHDNLFVFRDIWMQAGGGEVQFDALIVVDNVLIANEIKNYSGNYSYENGVWRVRGQQISEDPVSQLSRAAGKLVKLRNESGFQFDIEKEIVFINPYFIFGGDGGMGASGGGSRQFVMRNRLKQYFRSLGNHTSGRSAKVLAEEISGRIIADPYPVPETDYGRLRPGANCFKCGSFDVELKRFVSVCRRCSYAETVERLIVRTVVDFAVLFPDGDVTMRKIYNFLDQQIDTQKIQRWMSRYFQVVRNSSKSHYEIRVKDLRKTLVSGGYRSNYEHDRAFIFENHPRRHKLNPHYV</sequence>
<dbReference type="Proteomes" id="UP000823989">
    <property type="component" value="Unassembled WGS sequence"/>
</dbReference>
<dbReference type="InterPro" id="IPR011528">
    <property type="entry name" value="NERD"/>
</dbReference>
<dbReference type="AlphaFoldDB" id="A0A9D1QGZ9"/>
<accession>A0A9D1QGZ9</accession>
<dbReference type="EMBL" id="DXHR01000018">
    <property type="protein sequence ID" value="HIW12479.1"/>
    <property type="molecule type" value="Genomic_DNA"/>
</dbReference>
<organism evidence="2 3">
    <name type="scientific">Candidatus Salinicoccus stercoripullorum</name>
    <dbReference type="NCBI Taxonomy" id="2838756"/>
    <lineage>
        <taxon>Bacteria</taxon>
        <taxon>Bacillati</taxon>
        <taxon>Bacillota</taxon>
        <taxon>Bacilli</taxon>
        <taxon>Bacillales</taxon>
        <taxon>Staphylococcaceae</taxon>
        <taxon>Salinicoccus</taxon>
    </lineage>
</organism>
<reference evidence="2" key="2">
    <citation type="submission" date="2021-04" db="EMBL/GenBank/DDBJ databases">
        <authorList>
            <person name="Gilroy R."/>
        </authorList>
    </citation>
    <scope>NUCLEOTIDE SEQUENCE</scope>
    <source>
        <strain evidence="2">ChiHjej13B12-752</strain>
    </source>
</reference>
<evidence type="ECO:0000259" key="1">
    <source>
        <dbReference type="PROSITE" id="PS50965"/>
    </source>
</evidence>
<reference evidence="2" key="1">
    <citation type="journal article" date="2021" name="PeerJ">
        <title>Extensive microbial diversity within the chicken gut microbiome revealed by metagenomics and culture.</title>
        <authorList>
            <person name="Gilroy R."/>
            <person name="Ravi A."/>
            <person name="Getino M."/>
            <person name="Pursley I."/>
            <person name="Horton D.L."/>
            <person name="Alikhan N.F."/>
            <person name="Baker D."/>
            <person name="Gharbi K."/>
            <person name="Hall N."/>
            <person name="Watson M."/>
            <person name="Adriaenssens E.M."/>
            <person name="Foster-Nyarko E."/>
            <person name="Jarju S."/>
            <person name="Secka A."/>
            <person name="Antonio M."/>
            <person name="Oren A."/>
            <person name="Chaudhuri R.R."/>
            <person name="La Ragione R."/>
            <person name="Hildebrand F."/>
            <person name="Pallen M.J."/>
        </authorList>
    </citation>
    <scope>NUCLEOTIDE SEQUENCE</scope>
    <source>
        <strain evidence="2">ChiHjej13B12-752</strain>
    </source>
</reference>
<gene>
    <name evidence="2" type="ORF">H9891_04890</name>
</gene>